<evidence type="ECO:0000313" key="6">
    <source>
        <dbReference type="Proteomes" id="UP000059680"/>
    </source>
</evidence>
<dbReference type="Gramene" id="Os05t0327100-00">
    <property type="protein sequence ID" value="Os05t0327100-00"/>
    <property type="gene ID" value="Os05g0327100"/>
</dbReference>
<evidence type="ECO:0000256" key="2">
    <source>
        <dbReference type="ARBA" id="ARBA00022845"/>
    </source>
</evidence>
<dbReference type="InterPro" id="IPR016024">
    <property type="entry name" value="ARM-type_fold"/>
</dbReference>
<evidence type="ECO:0000259" key="4">
    <source>
        <dbReference type="PROSITE" id="PS50303"/>
    </source>
</evidence>
<dbReference type="SMART" id="SM00025">
    <property type="entry name" value="Pumilio"/>
    <property type="match status" value="2"/>
</dbReference>
<dbReference type="Gene3D" id="1.25.10.10">
    <property type="entry name" value="Leucine-rich Repeat Variant"/>
    <property type="match status" value="1"/>
</dbReference>
<dbReference type="PROSITE" id="PS50302">
    <property type="entry name" value="PUM"/>
    <property type="match status" value="2"/>
</dbReference>
<protein>
    <submittedName>
        <fullName evidence="5">Os05g0327100 protein</fullName>
    </submittedName>
</protein>
<evidence type="ECO:0000256" key="3">
    <source>
        <dbReference type="PROSITE-ProRule" id="PRU00317"/>
    </source>
</evidence>
<dbReference type="PANTHER" id="PTHR12537:SF187">
    <property type="entry name" value="OS04G0276200 PROTEIN"/>
    <property type="match status" value="1"/>
</dbReference>
<dbReference type="InterPro" id="IPR011989">
    <property type="entry name" value="ARM-like"/>
</dbReference>
<gene>
    <name evidence="5" type="ordered locus">Os05g0327100</name>
    <name evidence="5" type="ORF">OSNPB_050327100</name>
</gene>
<dbReference type="InterPro" id="IPR033133">
    <property type="entry name" value="PUM-HD"/>
</dbReference>
<dbReference type="OMA" id="YLMIQYR"/>
<sequence length="119" mass="14007">AVELGDLDQKIQITTELNNDIMKCIHDQNANHVVQKCIEHAPPQFIQFFLEDMYGHVVELSVHPYGCRVVHRVLEYLMIQYRRFFSKRLQRMSTTWQKTNTLTMLCNTFCSMGKPLCDL</sequence>
<feature type="repeat" description="Pumilio" evidence="3">
    <location>
        <begin position="16"/>
        <end position="51"/>
    </location>
</feature>
<accession>A0A0P0WKY6</accession>
<dbReference type="EMBL" id="AP014961">
    <property type="protein sequence ID" value="BAS93404.1"/>
    <property type="molecule type" value="Genomic_DNA"/>
</dbReference>
<dbReference type="GO" id="GO:0006417">
    <property type="term" value="P:regulation of translation"/>
    <property type="evidence" value="ECO:0007669"/>
    <property type="project" value="UniProtKB-KW"/>
</dbReference>
<dbReference type="Proteomes" id="UP000059680">
    <property type="component" value="Chromosome 5"/>
</dbReference>
<keyword evidence="6" id="KW-1185">Reference proteome</keyword>
<proteinExistence type="predicted"/>
<evidence type="ECO:0000256" key="1">
    <source>
        <dbReference type="ARBA" id="ARBA00022737"/>
    </source>
</evidence>
<dbReference type="PaxDb" id="39947-A0A0P0WKY6"/>
<dbReference type="eggNOG" id="KOG1488">
    <property type="taxonomic scope" value="Eukaryota"/>
</dbReference>
<dbReference type="SUPFAM" id="SSF48371">
    <property type="entry name" value="ARM repeat"/>
    <property type="match status" value="1"/>
</dbReference>
<dbReference type="GO" id="GO:0003723">
    <property type="term" value="F:RNA binding"/>
    <property type="evidence" value="ECO:0007669"/>
    <property type="project" value="InterPro"/>
</dbReference>
<dbReference type="InParanoid" id="A0A0P0WKY6"/>
<dbReference type="SMR" id="A0A0P0WKY6"/>
<evidence type="ECO:0000313" key="5">
    <source>
        <dbReference type="EMBL" id="BAS93404.1"/>
    </source>
</evidence>
<dbReference type="Pfam" id="PF00806">
    <property type="entry name" value="PUF"/>
    <property type="match status" value="2"/>
</dbReference>
<keyword evidence="2" id="KW-0810">Translation regulation</keyword>
<name>A0A0P0WKY6_ORYSJ</name>
<reference evidence="5 6" key="3">
    <citation type="journal article" date="2013" name="Rice">
        <title>Improvement of the Oryza sativa Nipponbare reference genome using next generation sequence and optical map data.</title>
        <authorList>
            <person name="Kawahara Y."/>
            <person name="de la Bastide M."/>
            <person name="Hamilton J.P."/>
            <person name="Kanamori H."/>
            <person name="McCombie W.R."/>
            <person name="Ouyang S."/>
            <person name="Schwartz D.C."/>
            <person name="Tanaka T."/>
            <person name="Wu J."/>
            <person name="Zhou S."/>
            <person name="Childs K.L."/>
            <person name="Davidson R.M."/>
            <person name="Lin H."/>
            <person name="Quesada-Ocampo L."/>
            <person name="Vaillancourt B."/>
            <person name="Sakai H."/>
            <person name="Lee S.S."/>
            <person name="Kim J."/>
            <person name="Numa H."/>
            <person name="Itoh T."/>
            <person name="Buell C.R."/>
            <person name="Matsumoto T."/>
        </authorList>
    </citation>
    <scope>NUCLEOTIDE SEQUENCE [LARGE SCALE GENOMIC DNA]</scope>
    <source>
        <strain evidence="6">cv. Nipponbare</strain>
    </source>
</reference>
<feature type="repeat" description="Pumilio" evidence="3">
    <location>
        <begin position="52"/>
        <end position="87"/>
    </location>
</feature>
<dbReference type="PROSITE" id="PS50303">
    <property type="entry name" value="PUM_HD"/>
    <property type="match status" value="1"/>
</dbReference>
<feature type="non-terminal residue" evidence="5">
    <location>
        <position position="1"/>
    </location>
</feature>
<dbReference type="AlphaFoldDB" id="A0A0P0WKY6"/>
<reference evidence="5 6" key="2">
    <citation type="journal article" date="2013" name="Plant Cell Physiol.">
        <title>Rice Annotation Project Database (RAP-DB): an integrative and interactive database for rice genomics.</title>
        <authorList>
            <person name="Sakai H."/>
            <person name="Lee S.S."/>
            <person name="Tanaka T."/>
            <person name="Numa H."/>
            <person name="Kim J."/>
            <person name="Kawahara Y."/>
            <person name="Wakimoto H."/>
            <person name="Yang C.C."/>
            <person name="Iwamoto M."/>
            <person name="Abe T."/>
            <person name="Yamada Y."/>
            <person name="Muto A."/>
            <person name="Inokuchi H."/>
            <person name="Ikemura T."/>
            <person name="Matsumoto T."/>
            <person name="Sasaki T."/>
            <person name="Itoh T."/>
        </authorList>
    </citation>
    <scope>NUCLEOTIDE SEQUENCE [LARGE SCALE GENOMIC DNA]</scope>
    <source>
        <strain evidence="6">cv. Nipponbare</strain>
    </source>
</reference>
<reference evidence="6" key="1">
    <citation type="journal article" date="2005" name="Nature">
        <title>The map-based sequence of the rice genome.</title>
        <authorList>
            <consortium name="International rice genome sequencing project (IRGSP)"/>
            <person name="Matsumoto T."/>
            <person name="Wu J."/>
            <person name="Kanamori H."/>
            <person name="Katayose Y."/>
            <person name="Fujisawa M."/>
            <person name="Namiki N."/>
            <person name="Mizuno H."/>
            <person name="Yamamoto K."/>
            <person name="Antonio B.A."/>
            <person name="Baba T."/>
            <person name="Sakata K."/>
            <person name="Nagamura Y."/>
            <person name="Aoki H."/>
            <person name="Arikawa K."/>
            <person name="Arita K."/>
            <person name="Bito T."/>
            <person name="Chiden Y."/>
            <person name="Fujitsuka N."/>
            <person name="Fukunaka R."/>
            <person name="Hamada M."/>
            <person name="Harada C."/>
            <person name="Hayashi A."/>
            <person name="Hijishita S."/>
            <person name="Honda M."/>
            <person name="Hosokawa S."/>
            <person name="Ichikawa Y."/>
            <person name="Idonuma A."/>
            <person name="Iijima M."/>
            <person name="Ikeda M."/>
            <person name="Ikeno M."/>
            <person name="Ito K."/>
            <person name="Ito S."/>
            <person name="Ito T."/>
            <person name="Ito Y."/>
            <person name="Ito Y."/>
            <person name="Iwabuchi A."/>
            <person name="Kamiya K."/>
            <person name="Karasawa W."/>
            <person name="Kurita K."/>
            <person name="Katagiri S."/>
            <person name="Kikuta A."/>
            <person name="Kobayashi H."/>
            <person name="Kobayashi N."/>
            <person name="Machita K."/>
            <person name="Maehara T."/>
            <person name="Masukawa M."/>
            <person name="Mizubayashi T."/>
            <person name="Mukai Y."/>
            <person name="Nagasaki H."/>
            <person name="Nagata Y."/>
            <person name="Naito S."/>
            <person name="Nakashima M."/>
            <person name="Nakama Y."/>
            <person name="Nakamichi Y."/>
            <person name="Nakamura M."/>
            <person name="Meguro A."/>
            <person name="Negishi M."/>
            <person name="Ohta I."/>
            <person name="Ohta T."/>
            <person name="Okamoto M."/>
            <person name="Ono N."/>
            <person name="Saji S."/>
            <person name="Sakaguchi M."/>
            <person name="Sakai K."/>
            <person name="Shibata M."/>
            <person name="Shimokawa T."/>
            <person name="Song J."/>
            <person name="Takazaki Y."/>
            <person name="Terasawa K."/>
            <person name="Tsugane M."/>
            <person name="Tsuji K."/>
            <person name="Ueda S."/>
            <person name="Waki K."/>
            <person name="Yamagata H."/>
            <person name="Yamamoto M."/>
            <person name="Yamamoto S."/>
            <person name="Yamane H."/>
            <person name="Yoshiki S."/>
            <person name="Yoshihara R."/>
            <person name="Yukawa K."/>
            <person name="Zhong H."/>
            <person name="Yano M."/>
            <person name="Yuan Q."/>
            <person name="Ouyang S."/>
            <person name="Liu J."/>
            <person name="Jones K.M."/>
            <person name="Gansberger K."/>
            <person name="Moffat K."/>
            <person name="Hill J."/>
            <person name="Bera J."/>
            <person name="Fadrosh D."/>
            <person name="Jin S."/>
            <person name="Johri S."/>
            <person name="Kim M."/>
            <person name="Overton L."/>
            <person name="Reardon M."/>
            <person name="Tsitrin T."/>
            <person name="Vuong H."/>
            <person name="Weaver B."/>
            <person name="Ciecko A."/>
            <person name="Tallon L."/>
            <person name="Jackson J."/>
            <person name="Pai G."/>
            <person name="Aken S.V."/>
            <person name="Utterback T."/>
            <person name="Reidmuller S."/>
            <person name="Feldblyum T."/>
            <person name="Hsiao J."/>
            <person name="Zismann V."/>
            <person name="Iobst S."/>
            <person name="de Vazeille A.R."/>
            <person name="Buell C.R."/>
            <person name="Ying K."/>
            <person name="Li Y."/>
            <person name="Lu T."/>
            <person name="Huang Y."/>
            <person name="Zhao Q."/>
            <person name="Feng Q."/>
            <person name="Zhang L."/>
            <person name="Zhu J."/>
            <person name="Weng Q."/>
            <person name="Mu J."/>
            <person name="Lu Y."/>
            <person name="Fan D."/>
            <person name="Liu Y."/>
            <person name="Guan J."/>
            <person name="Zhang Y."/>
            <person name="Yu S."/>
            <person name="Liu X."/>
            <person name="Zhang Y."/>
            <person name="Hong G."/>
            <person name="Han B."/>
            <person name="Choisne N."/>
            <person name="Demange N."/>
            <person name="Orjeda G."/>
            <person name="Samain S."/>
            <person name="Cattolico L."/>
            <person name="Pelletier E."/>
            <person name="Couloux A."/>
            <person name="Segurens B."/>
            <person name="Wincker P."/>
            <person name="D'Hont A."/>
            <person name="Scarpelli C."/>
            <person name="Weissenbach J."/>
            <person name="Salanoubat M."/>
            <person name="Quetier F."/>
            <person name="Yu Y."/>
            <person name="Kim H.R."/>
            <person name="Rambo T."/>
            <person name="Currie J."/>
            <person name="Collura K."/>
            <person name="Luo M."/>
            <person name="Yang T."/>
            <person name="Ammiraju J.S.S."/>
            <person name="Engler F."/>
            <person name="Soderlund C."/>
            <person name="Wing R.A."/>
            <person name="Palmer L.E."/>
            <person name="de la Bastide M."/>
            <person name="Spiegel L."/>
            <person name="Nascimento L."/>
            <person name="Zutavern T."/>
            <person name="O'Shaughnessy A."/>
            <person name="Dike S."/>
            <person name="Dedhia N."/>
            <person name="Preston R."/>
            <person name="Balija V."/>
            <person name="McCombie W.R."/>
            <person name="Chow T."/>
            <person name="Chen H."/>
            <person name="Chung M."/>
            <person name="Chen C."/>
            <person name="Shaw J."/>
            <person name="Wu H."/>
            <person name="Hsiao K."/>
            <person name="Chao Y."/>
            <person name="Chu M."/>
            <person name="Cheng C."/>
            <person name="Hour A."/>
            <person name="Lee P."/>
            <person name="Lin S."/>
            <person name="Lin Y."/>
            <person name="Liou J."/>
            <person name="Liu S."/>
            <person name="Hsing Y."/>
            <person name="Raghuvanshi S."/>
            <person name="Mohanty A."/>
            <person name="Bharti A.K."/>
            <person name="Gaur A."/>
            <person name="Gupta V."/>
            <person name="Kumar D."/>
            <person name="Ravi V."/>
            <person name="Vij S."/>
            <person name="Kapur A."/>
            <person name="Khurana P."/>
            <person name="Khurana P."/>
            <person name="Khurana J.P."/>
            <person name="Tyagi A.K."/>
            <person name="Gaikwad K."/>
            <person name="Singh A."/>
            <person name="Dalal V."/>
            <person name="Srivastava S."/>
            <person name="Dixit A."/>
            <person name="Pal A.K."/>
            <person name="Ghazi I.A."/>
            <person name="Yadav M."/>
            <person name="Pandit A."/>
            <person name="Bhargava A."/>
            <person name="Sureshbabu K."/>
            <person name="Batra K."/>
            <person name="Sharma T.R."/>
            <person name="Mohapatra T."/>
            <person name="Singh N.K."/>
            <person name="Messing J."/>
            <person name="Nelson A.B."/>
            <person name="Fuks G."/>
            <person name="Kavchok S."/>
            <person name="Keizer G."/>
            <person name="Linton E."/>
            <person name="Llaca V."/>
            <person name="Song R."/>
            <person name="Tanyolac B."/>
            <person name="Young S."/>
            <person name="Ho-Il K."/>
            <person name="Hahn J.H."/>
            <person name="Sangsakoo G."/>
            <person name="Vanavichit A."/>
            <person name="de Mattos Luiz.A.T."/>
            <person name="Zimmer P.D."/>
            <person name="Malone G."/>
            <person name="Dellagostin O."/>
            <person name="de Oliveira A.C."/>
            <person name="Bevan M."/>
            <person name="Bancroft I."/>
            <person name="Minx P."/>
            <person name="Cordum H."/>
            <person name="Wilson R."/>
            <person name="Cheng Z."/>
            <person name="Jin W."/>
            <person name="Jiang J."/>
            <person name="Leong S.A."/>
            <person name="Iwama H."/>
            <person name="Gojobori T."/>
            <person name="Itoh T."/>
            <person name="Niimura Y."/>
            <person name="Fujii Y."/>
            <person name="Habara T."/>
            <person name="Sakai H."/>
            <person name="Sato Y."/>
            <person name="Wilson G."/>
            <person name="Kumar K."/>
            <person name="McCouch S."/>
            <person name="Juretic N."/>
            <person name="Hoen D."/>
            <person name="Wright S."/>
            <person name="Bruskiewich R."/>
            <person name="Bureau T."/>
            <person name="Miyao A."/>
            <person name="Hirochika H."/>
            <person name="Nishikawa T."/>
            <person name="Kadowaki K."/>
            <person name="Sugiura M."/>
            <person name="Burr B."/>
            <person name="Sasaki T."/>
        </authorList>
    </citation>
    <scope>NUCLEOTIDE SEQUENCE [LARGE SCALE GENOMIC DNA]</scope>
    <source>
        <strain evidence="6">cv. Nipponbare</strain>
    </source>
</reference>
<dbReference type="STRING" id="39947.A0A0P0WKY6"/>
<dbReference type="InterPro" id="IPR001313">
    <property type="entry name" value="Pumilio_RNA-bd_rpt"/>
</dbReference>
<feature type="domain" description="PUM-HD" evidence="4">
    <location>
        <begin position="1"/>
        <end position="119"/>
    </location>
</feature>
<keyword evidence="1" id="KW-0677">Repeat</keyword>
<organism evidence="5 6">
    <name type="scientific">Oryza sativa subsp. japonica</name>
    <name type="common">Rice</name>
    <dbReference type="NCBI Taxonomy" id="39947"/>
    <lineage>
        <taxon>Eukaryota</taxon>
        <taxon>Viridiplantae</taxon>
        <taxon>Streptophyta</taxon>
        <taxon>Embryophyta</taxon>
        <taxon>Tracheophyta</taxon>
        <taxon>Spermatophyta</taxon>
        <taxon>Magnoliopsida</taxon>
        <taxon>Liliopsida</taxon>
        <taxon>Poales</taxon>
        <taxon>Poaceae</taxon>
        <taxon>BOP clade</taxon>
        <taxon>Oryzoideae</taxon>
        <taxon>Oryzeae</taxon>
        <taxon>Oryzinae</taxon>
        <taxon>Oryza</taxon>
        <taxon>Oryza sativa</taxon>
    </lineage>
</organism>
<dbReference type="FunCoup" id="A0A0P0WKY6">
    <property type="interactions" value="24"/>
</dbReference>
<dbReference type="PANTHER" id="PTHR12537">
    <property type="entry name" value="RNA BINDING PROTEIN PUMILIO-RELATED"/>
    <property type="match status" value="1"/>
</dbReference>